<gene>
    <name evidence="9" type="ORF">AB6713_08340</name>
</gene>
<dbReference type="InterPro" id="IPR050750">
    <property type="entry name" value="C5-MTase"/>
</dbReference>
<accession>A0ABV4HPG2</accession>
<dbReference type="InterPro" id="IPR029063">
    <property type="entry name" value="SAM-dependent_MTases_sf"/>
</dbReference>
<evidence type="ECO:0000256" key="7">
    <source>
        <dbReference type="RuleBase" id="RU000416"/>
    </source>
</evidence>
<dbReference type="InterPro" id="IPR018117">
    <property type="entry name" value="C5_DNA_meth_AS"/>
</dbReference>
<dbReference type="EC" id="2.1.1.37" evidence="8"/>
<dbReference type="Pfam" id="PF00145">
    <property type="entry name" value="DNA_methylase"/>
    <property type="match status" value="1"/>
</dbReference>
<dbReference type="PROSITE" id="PS51679">
    <property type="entry name" value="SAM_MT_C5"/>
    <property type="match status" value="1"/>
</dbReference>
<protein>
    <recommendedName>
        <fullName evidence="8">Cytosine-specific methyltransferase</fullName>
        <ecNumber evidence="8">2.1.1.37</ecNumber>
    </recommendedName>
</protein>
<name>A0ABV4HPG2_9GAMM</name>
<keyword evidence="2 6" id="KW-0808">Transferase</keyword>
<organism evidence="9 10">
    <name type="scientific">Luteimonas salinilitoris</name>
    <dbReference type="NCBI Taxonomy" id="3237697"/>
    <lineage>
        <taxon>Bacteria</taxon>
        <taxon>Pseudomonadati</taxon>
        <taxon>Pseudomonadota</taxon>
        <taxon>Gammaproteobacteria</taxon>
        <taxon>Lysobacterales</taxon>
        <taxon>Lysobacteraceae</taxon>
        <taxon>Luteimonas</taxon>
    </lineage>
</organism>
<keyword evidence="10" id="KW-1185">Reference proteome</keyword>
<keyword evidence="1 6" id="KW-0489">Methyltransferase</keyword>
<dbReference type="PROSITE" id="PS00094">
    <property type="entry name" value="C5_MTASE_1"/>
    <property type="match status" value="1"/>
</dbReference>
<evidence type="ECO:0000256" key="3">
    <source>
        <dbReference type="ARBA" id="ARBA00022691"/>
    </source>
</evidence>
<comment type="caution">
    <text evidence="9">The sequence shown here is derived from an EMBL/GenBank/DDBJ whole genome shotgun (WGS) entry which is preliminary data.</text>
</comment>
<dbReference type="EMBL" id="JBFWIC010000008">
    <property type="protein sequence ID" value="MEZ0474626.1"/>
    <property type="molecule type" value="Genomic_DNA"/>
</dbReference>
<comment type="similarity">
    <text evidence="6 7">Belongs to the class I-like SAM-binding methyltransferase superfamily. C5-methyltransferase family.</text>
</comment>
<evidence type="ECO:0000256" key="4">
    <source>
        <dbReference type="ARBA" id="ARBA00022747"/>
    </source>
</evidence>
<dbReference type="PANTHER" id="PTHR46098">
    <property type="entry name" value="TRNA (CYTOSINE(38)-C(5))-METHYLTRANSFERASE"/>
    <property type="match status" value="1"/>
</dbReference>
<proteinExistence type="inferred from homology"/>
<comment type="catalytic activity">
    <reaction evidence="5 8">
        <text>a 2'-deoxycytidine in DNA + S-adenosyl-L-methionine = a 5-methyl-2'-deoxycytidine in DNA + S-adenosyl-L-homocysteine + H(+)</text>
        <dbReference type="Rhea" id="RHEA:13681"/>
        <dbReference type="Rhea" id="RHEA-COMP:11369"/>
        <dbReference type="Rhea" id="RHEA-COMP:11370"/>
        <dbReference type="ChEBI" id="CHEBI:15378"/>
        <dbReference type="ChEBI" id="CHEBI:57856"/>
        <dbReference type="ChEBI" id="CHEBI:59789"/>
        <dbReference type="ChEBI" id="CHEBI:85452"/>
        <dbReference type="ChEBI" id="CHEBI:85454"/>
        <dbReference type="EC" id="2.1.1.37"/>
    </reaction>
</comment>
<dbReference type="NCBIfam" id="TIGR00675">
    <property type="entry name" value="dcm"/>
    <property type="match status" value="1"/>
</dbReference>
<feature type="active site" evidence="6">
    <location>
        <position position="69"/>
    </location>
</feature>
<dbReference type="RefSeq" id="WP_370563945.1">
    <property type="nucleotide sequence ID" value="NZ_JBFWIB010000005.1"/>
</dbReference>
<dbReference type="Proteomes" id="UP001566331">
    <property type="component" value="Unassembled WGS sequence"/>
</dbReference>
<dbReference type="GO" id="GO:0003886">
    <property type="term" value="F:DNA (cytosine-5-)-methyltransferase activity"/>
    <property type="evidence" value="ECO:0007669"/>
    <property type="project" value="UniProtKB-EC"/>
</dbReference>
<evidence type="ECO:0000313" key="9">
    <source>
        <dbReference type="EMBL" id="MEZ0474626.1"/>
    </source>
</evidence>
<dbReference type="InterPro" id="IPR001525">
    <property type="entry name" value="C5_MeTfrase"/>
</dbReference>
<evidence type="ECO:0000256" key="2">
    <source>
        <dbReference type="ARBA" id="ARBA00022679"/>
    </source>
</evidence>
<keyword evidence="4" id="KW-0680">Restriction system</keyword>
<dbReference type="Gene3D" id="3.40.50.150">
    <property type="entry name" value="Vaccinia Virus protein VP39"/>
    <property type="match status" value="1"/>
</dbReference>
<evidence type="ECO:0000256" key="5">
    <source>
        <dbReference type="ARBA" id="ARBA00047422"/>
    </source>
</evidence>
<keyword evidence="3 6" id="KW-0949">S-adenosyl-L-methionine</keyword>
<dbReference type="PANTHER" id="PTHR46098:SF1">
    <property type="entry name" value="TRNA (CYTOSINE(38)-C(5))-METHYLTRANSFERASE"/>
    <property type="match status" value="1"/>
</dbReference>
<evidence type="ECO:0000256" key="6">
    <source>
        <dbReference type="PROSITE-ProRule" id="PRU01016"/>
    </source>
</evidence>
<dbReference type="GO" id="GO:0032259">
    <property type="term" value="P:methylation"/>
    <property type="evidence" value="ECO:0007669"/>
    <property type="project" value="UniProtKB-KW"/>
</dbReference>
<evidence type="ECO:0000256" key="8">
    <source>
        <dbReference type="RuleBase" id="RU000417"/>
    </source>
</evidence>
<evidence type="ECO:0000256" key="1">
    <source>
        <dbReference type="ARBA" id="ARBA00022603"/>
    </source>
</evidence>
<reference evidence="9 10" key="1">
    <citation type="submission" date="2024-07" db="EMBL/GenBank/DDBJ databases">
        <title>Luteimonas salilacus sp. nov., isolated from the shore soil of Salt Lake in Tibet of China.</title>
        <authorList>
            <person name="Zhang X."/>
            <person name="Li A."/>
        </authorList>
    </citation>
    <scope>NUCLEOTIDE SEQUENCE [LARGE SCALE GENOMIC DNA]</scope>
    <source>
        <strain evidence="9 10">B3-2-R+30</strain>
    </source>
</reference>
<dbReference type="PRINTS" id="PR00105">
    <property type="entry name" value="C5METTRFRASE"/>
</dbReference>
<evidence type="ECO:0000313" key="10">
    <source>
        <dbReference type="Proteomes" id="UP001566331"/>
    </source>
</evidence>
<dbReference type="SUPFAM" id="SSF53335">
    <property type="entry name" value="S-adenosyl-L-methionine-dependent methyltransferases"/>
    <property type="match status" value="1"/>
</dbReference>
<sequence length="388" mass="43258">MKSFGLFSGIGGFEYSLANHGISCAGLCEINPAAQGVLRHRFPDVPLHGDIIDLKKLPAVDVLTAGFPCQDLSQAGTKAGIRGHRSKLVDHVFRLIASSRKKPEWVLLENVSYMLRLDRGNALRYVLRKAEEHGYSWAYRTLDARAFGLPQRRERVMIVLALSEDPSHVLFPDAYIEPRVNDIVGPVDRRSLYGFYWTEGKRGLGWAKDAVPTIKGGSGLGIPSPPAIWSPKLGRFGTPSICDAERMFGFEPDWTSEAQQIGFREGARWHLVGNTICVPMVDWTIEQIQSPRGMGAEKFELKSSDRLPSAGFGSRRKRYGVIASTWPQKTKSQKLSTFLNYEMKPLSLRAASGFYRRTTESTAIRFADGFLESLREYIASIDRNAATA</sequence>